<proteinExistence type="predicted"/>
<evidence type="ECO:0000313" key="3">
    <source>
        <dbReference type="Proteomes" id="UP000192277"/>
    </source>
</evidence>
<dbReference type="InterPro" id="IPR001296">
    <property type="entry name" value="Glyco_trans_1"/>
</dbReference>
<dbReference type="Gene3D" id="3.40.50.2000">
    <property type="entry name" value="Glycogen Phosphorylase B"/>
    <property type="match status" value="2"/>
</dbReference>
<dbReference type="Proteomes" id="UP000192277">
    <property type="component" value="Unassembled WGS sequence"/>
</dbReference>
<accession>A0ABX3P610</accession>
<dbReference type="Pfam" id="PF00534">
    <property type="entry name" value="Glycos_transf_1"/>
    <property type="match status" value="1"/>
</dbReference>
<protein>
    <recommendedName>
        <fullName evidence="1">Glycosyl transferase family 1 domain-containing protein</fullName>
    </recommendedName>
</protein>
<comment type="caution">
    <text evidence="2">The sequence shown here is derived from an EMBL/GenBank/DDBJ whole genome shotgun (WGS) entry which is preliminary data.</text>
</comment>
<keyword evidence="3" id="KW-1185">Reference proteome</keyword>
<dbReference type="RefSeq" id="WP_014223239.1">
    <property type="nucleotide sequence ID" value="NZ_LWBO01000001.1"/>
</dbReference>
<evidence type="ECO:0000313" key="2">
    <source>
        <dbReference type="EMBL" id="OQP55613.1"/>
    </source>
</evidence>
<organism evidence="2 3">
    <name type="scientific">Niastella koreensis</name>
    <dbReference type="NCBI Taxonomy" id="354356"/>
    <lineage>
        <taxon>Bacteria</taxon>
        <taxon>Pseudomonadati</taxon>
        <taxon>Bacteroidota</taxon>
        <taxon>Chitinophagia</taxon>
        <taxon>Chitinophagales</taxon>
        <taxon>Chitinophagaceae</taxon>
        <taxon>Niastella</taxon>
    </lineage>
</organism>
<reference evidence="2 3" key="1">
    <citation type="submission" date="2016-04" db="EMBL/GenBank/DDBJ databases">
        <authorList>
            <person name="Chen L."/>
            <person name="Zhuang W."/>
            <person name="Wang G."/>
        </authorList>
    </citation>
    <scope>NUCLEOTIDE SEQUENCE [LARGE SCALE GENOMIC DNA]</scope>
    <source>
        <strain evidence="3">GR20</strain>
    </source>
</reference>
<dbReference type="CDD" id="cd03801">
    <property type="entry name" value="GT4_PimA-like"/>
    <property type="match status" value="1"/>
</dbReference>
<gene>
    <name evidence="2" type="ORF">A4D02_04735</name>
</gene>
<dbReference type="SUPFAM" id="SSF53756">
    <property type="entry name" value="UDP-Glycosyltransferase/glycogen phosphorylase"/>
    <property type="match status" value="1"/>
</dbReference>
<evidence type="ECO:0000259" key="1">
    <source>
        <dbReference type="Pfam" id="PF00534"/>
    </source>
</evidence>
<sequence>MKILFVAPRYHTNQVEIIKILLKKNHEVFFHVACIGSTEDHSLVKPVCYKQSKLSSLIEKRFDKGRANKRFYFPGTLTYWRAMKQLRPQIVVIRDPYKLFSQLAAFFALLIKARIIFYTQEDMLRTRSRKTRLKQQFTIGFFKAAWITPIKSSNSAGEKGWPRHMYHVPLPVSIIPEKACRKNISDEGPSILMIGKYHQERKKHMLFLQALDKLKHLYPFRATIAGECASEEQYTRFMKIKAATQDMKLNNRVELKQNVPFNQMPALYASHNIFVLPAVDEPYSISVNEALAYGLPVICTDTCGTRFNINNGENGFVIKSGSLEELTISLGSLLSNYNKLDQMRQKTLQYAREHLSGEAFYARFAQVTHERFSIIMNR</sequence>
<name>A0ABX3P610_9BACT</name>
<dbReference type="EMBL" id="LWBO01000001">
    <property type="protein sequence ID" value="OQP55613.1"/>
    <property type="molecule type" value="Genomic_DNA"/>
</dbReference>
<dbReference type="PANTHER" id="PTHR12526">
    <property type="entry name" value="GLYCOSYLTRANSFERASE"/>
    <property type="match status" value="1"/>
</dbReference>
<feature type="domain" description="Glycosyl transferase family 1" evidence="1">
    <location>
        <begin position="182"/>
        <end position="347"/>
    </location>
</feature>